<dbReference type="InParanoid" id="A0A2T3BAB0"/>
<dbReference type="OrthoDB" id="7773036at2759"/>
<evidence type="ECO:0000256" key="5">
    <source>
        <dbReference type="ARBA" id="ARBA00012093"/>
    </source>
</evidence>
<sequence>MGSLQLPSKPWVETPCIRSAALSREAGCNIYLKLENLQPSGSFKSRGIGNLLTQALLAHGPQKPIHFYCASGGNAGLACATAAAALGRPATIVVPTTTSATVVAKLRTLGADVRQEGCQLSEADTYLRTELLARDPDGVYVPPFDHADVWDGNATLIEELEEQMGERGGYDAVVCSVGGGGLFVGLMQALERRGRLGGEGRPVRVLAMETEGAHSLAHSLKNKELSRLPAITSIATSLGVSQVAQKAFEWAQRPEATSCVLSDAEAAMAAVRFADDERIIVETACAVSIASAYNGSLSSLLFPDISPSEFADLNVVIVVCGGSNVTLQTLEDYKQKYGTDEAVLKKYRARKSAVERNKA</sequence>
<dbReference type="PROSITE" id="PS00165">
    <property type="entry name" value="DEHYDRATASE_SER_THR"/>
    <property type="match status" value="1"/>
</dbReference>
<name>A0A2T3BAB0_AMORE</name>
<comment type="catalytic activity">
    <reaction evidence="10">
        <text>L-serine = pyruvate + NH4(+)</text>
        <dbReference type="Rhea" id="RHEA:19169"/>
        <dbReference type="ChEBI" id="CHEBI:15361"/>
        <dbReference type="ChEBI" id="CHEBI:28938"/>
        <dbReference type="ChEBI" id="CHEBI:33384"/>
        <dbReference type="EC" id="4.3.1.17"/>
    </reaction>
</comment>
<evidence type="ECO:0000256" key="1">
    <source>
        <dbReference type="ARBA" id="ARBA00001933"/>
    </source>
</evidence>
<evidence type="ECO:0000256" key="2">
    <source>
        <dbReference type="ARBA" id="ARBA00004496"/>
    </source>
</evidence>
<dbReference type="FunCoup" id="A0A2T3BAB0">
    <property type="interactions" value="454"/>
</dbReference>
<evidence type="ECO:0000256" key="6">
    <source>
        <dbReference type="ARBA" id="ARBA00022432"/>
    </source>
</evidence>
<evidence type="ECO:0000259" key="11">
    <source>
        <dbReference type="Pfam" id="PF00291"/>
    </source>
</evidence>
<dbReference type="InterPro" id="IPR001926">
    <property type="entry name" value="TrpB-like_PALP"/>
</dbReference>
<evidence type="ECO:0000313" key="13">
    <source>
        <dbReference type="Proteomes" id="UP000241818"/>
    </source>
</evidence>
<dbReference type="GO" id="GO:0030170">
    <property type="term" value="F:pyridoxal phosphate binding"/>
    <property type="evidence" value="ECO:0007669"/>
    <property type="project" value="InterPro"/>
</dbReference>
<reference evidence="12 13" key="1">
    <citation type="journal article" date="2018" name="New Phytol.">
        <title>Comparative genomics and transcriptomics depict ericoid mycorrhizal fungi as versatile saprotrophs and plant mutualists.</title>
        <authorList>
            <person name="Martino E."/>
            <person name="Morin E."/>
            <person name="Grelet G.A."/>
            <person name="Kuo A."/>
            <person name="Kohler A."/>
            <person name="Daghino S."/>
            <person name="Barry K.W."/>
            <person name="Cichocki N."/>
            <person name="Clum A."/>
            <person name="Dockter R.B."/>
            <person name="Hainaut M."/>
            <person name="Kuo R.C."/>
            <person name="LaButti K."/>
            <person name="Lindahl B.D."/>
            <person name="Lindquist E.A."/>
            <person name="Lipzen A."/>
            <person name="Khouja H.R."/>
            <person name="Magnuson J."/>
            <person name="Murat C."/>
            <person name="Ohm R.A."/>
            <person name="Singer S.W."/>
            <person name="Spatafora J.W."/>
            <person name="Wang M."/>
            <person name="Veneault-Fourrey C."/>
            <person name="Henrissat B."/>
            <person name="Grigoriev I.V."/>
            <person name="Martin F.M."/>
            <person name="Perotto S."/>
        </authorList>
    </citation>
    <scope>NUCLEOTIDE SEQUENCE [LARGE SCALE GENOMIC DNA]</scope>
    <source>
        <strain evidence="12 13">ATCC 22711</strain>
    </source>
</reference>
<comment type="pathway">
    <text evidence="3">Carbohydrate biosynthesis; gluconeogenesis.</text>
</comment>
<proteinExistence type="inferred from homology"/>
<dbReference type="GO" id="GO:0006567">
    <property type="term" value="P:L-threonine catabolic process"/>
    <property type="evidence" value="ECO:0007669"/>
    <property type="project" value="TreeGrafter"/>
</dbReference>
<gene>
    <name evidence="12" type="ORF">M430DRAFT_47745</name>
</gene>
<dbReference type="GO" id="GO:0006565">
    <property type="term" value="P:L-serine catabolic process"/>
    <property type="evidence" value="ECO:0007669"/>
    <property type="project" value="TreeGrafter"/>
</dbReference>
<dbReference type="Gene3D" id="3.40.50.1100">
    <property type="match status" value="2"/>
</dbReference>
<dbReference type="GO" id="GO:0009097">
    <property type="term" value="P:isoleucine biosynthetic process"/>
    <property type="evidence" value="ECO:0007669"/>
    <property type="project" value="TreeGrafter"/>
</dbReference>
<dbReference type="EC" id="4.3.1.17" evidence="5"/>
<dbReference type="STRING" id="857342.A0A2T3BAB0"/>
<keyword evidence="13" id="KW-1185">Reference proteome</keyword>
<dbReference type="PANTHER" id="PTHR48078">
    <property type="entry name" value="THREONINE DEHYDRATASE, MITOCHONDRIAL-RELATED"/>
    <property type="match status" value="1"/>
</dbReference>
<accession>A0A2T3BAB0</accession>
<dbReference type="GO" id="GO:0003941">
    <property type="term" value="F:L-serine ammonia-lyase activity"/>
    <property type="evidence" value="ECO:0007669"/>
    <property type="project" value="UniProtKB-EC"/>
</dbReference>
<keyword evidence="7" id="KW-0963">Cytoplasm</keyword>
<dbReference type="GO" id="GO:0005737">
    <property type="term" value="C:cytoplasm"/>
    <property type="evidence" value="ECO:0007669"/>
    <property type="project" value="UniProtKB-SubCell"/>
</dbReference>
<keyword evidence="6" id="KW-0312">Gluconeogenesis</keyword>
<dbReference type="Pfam" id="PF00291">
    <property type="entry name" value="PALP"/>
    <property type="match status" value="1"/>
</dbReference>
<dbReference type="GeneID" id="36576032"/>
<dbReference type="AlphaFoldDB" id="A0A2T3BAB0"/>
<dbReference type="PANTHER" id="PTHR48078:SF2">
    <property type="entry name" value="CATABOLIC L-SERINE_THREONINE DEHYDRATASE"/>
    <property type="match status" value="1"/>
</dbReference>
<dbReference type="GO" id="GO:0006094">
    <property type="term" value="P:gluconeogenesis"/>
    <property type="evidence" value="ECO:0007669"/>
    <property type="project" value="UniProtKB-KW"/>
</dbReference>
<dbReference type="FunFam" id="3.40.50.1100:FF:000040">
    <property type="entry name" value="L-serine dehydratase, putative"/>
    <property type="match status" value="1"/>
</dbReference>
<evidence type="ECO:0000256" key="4">
    <source>
        <dbReference type="ARBA" id="ARBA00010869"/>
    </source>
</evidence>
<keyword evidence="8" id="KW-0663">Pyridoxal phosphate</keyword>
<evidence type="ECO:0000256" key="3">
    <source>
        <dbReference type="ARBA" id="ARBA00004742"/>
    </source>
</evidence>
<comment type="subcellular location">
    <subcellularLocation>
        <location evidence="2">Cytoplasm</location>
    </subcellularLocation>
</comment>
<comment type="cofactor">
    <cofactor evidence="1">
        <name>pyridoxal 5'-phosphate</name>
        <dbReference type="ChEBI" id="CHEBI:597326"/>
    </cofactor>
</comment>
<dbReference type="SUPFAM" id="SSF53686">
    <property type="entry name" value="Tryptophan synthase beta subunit-like PLP-dependent enzymes"/>
    <property type="match status" value="1"/>
</dbReference>
<comment type="similarity">
    <text evidence="4">Belongs to the serine/threonine dehydratase family.</text>
</comment>
<dbReference type="RefSeq" id="XP_024723860.1">
    <property type="nucleotide sequence ID" value="XM_024867951.1"/>
</dbReference>
<dbReference type="GO" id="GO:0004794">
    <property type="term" value="F:threonine deaminase activity"/>
    <property type="evidence" value="ECO:0007669"/>
    <property type="project" value="TreeGrafter"/>
</dbReference>
<organism evidence="12 13">
    <name type="scientific">Amorphotheca resinae ATCC 22711</name>
    <dbReference type="NCBI Taxonomy" id="857342"/>
    <lineage>
        <taxon>Eukaryota</taxon>
        <taxon>Fungi</taxon>
        <taxon>Dikarya</taxon>
        <taxon>Ascomycota</taxon>
        <taxon>Pezizomycotina</taxon>
        <taxon>Leotiomycetes</taxon>
        <taxon>Helotiales</taxon>
        <taxon>Amorphothecaceae</taxon>
        <taxon>Amorphotheca</taxon>
    </lineage>
</organism>
<evidence type="ECO:0000256" key="8">
    <source>
        <dbReference type="ARBA" id="ARBA00022898"/>
    </source>
</evidence>
<protein>
    <recommendedName>
        <fullName evidence="5">L-serine ammonia-lyase</fullName>
        <ecNumber evidence="5">4.3.1.17</ecNumber>
    </recommendedName>
</protein>
<evidence type="ECO:0000256" key="7">
    <source>
        <dbReference type="ARBA" id="ARBA00022490"/>
    </source>
</evidence>
<feature type="domain" description="Tryptophan synthase beta chain-like PALP" evidence="11">
    <location>
        <begin position="13"/>
        <end position="294"/>
    </location>
</feature>
<evidence type="ECO:0000313" key="12">
    <source>
        <dbReference type="EMBL" id="PSS25261.1"/>
    </source>
</evidence>
<dbReference type="EMBL" id="KZ679007">
    <property type="protein sequence ID" value="PSS25261.1"/>
    <property type="molecule type" value="Genomic_DNA"/>
</dbReference>
<dbReference type="InterPro" id="IPR000634">
    <property type="entry name" value="Ser/Thr_deHydtase_PyrdxlP-BS"/>
</dbReference>
<evidence type="ECO:0000256" key="10">
    <source>
        <dbReference type="ARBA" id="ARBA00049406"/>
    </source>
</evidence>
<dbReference type="InterPro" id="IPR036052">
    <property type="entry name" value="TrpB-like_PALP_sf"/>
</dbReference>
<evidence type="ECO:0000256" key="9">
    <source>
        <dbReference type="ARBA" id="ARBA00023239"/>
    </source>
</evidence>
<dbReference type="Proteomes" id="UP000241818">
    <property type="component" value="Unassembled WGS sequence"/>
</dbReference>
<keyword evidence="9" id="KW-0456">Lyase</keyword>
<dbReference type="InterPro" id="IPR050147">
    <property type="entry name" value="Ser/Thr_Dehydratase"/>
</dbReference>